<evidence type="ECO:0000313" key="1">
    <source>
        <dbReference type="EMBL" id="MFD1882072.1"/>
    </source>
</evidence>
<sequence>MPDIFPGRNLFPMQGAPPCVAAVRRSGGLIGREGGARAPGSRAHVPTALAAVVVGGAAIELAHLKTERGAGFSDVSPNIITFPDTAARRVWPKRDDRTRQASAG</sequence>
<reference evidence="2" key="1">
    <citation type="journal article" date="2019" name="Int. J. Syst. Evol. Microbiol.">
        <title>The Global Catalogue of Microorganisms (GCM) 10K type strain sequencing project: providing services to taxonomists for standard genome sequencing and annotation.</title>
        <authorList>
            <consortium name="The Broad Institute Genomics Platform"/>
            <consortium name="The Broad Institute Genome Sequencing Center for Infectious Disease"/>
            <person name="Wu L."/>
            <person name="Ma J."/>
        </authorList>
    </citation>
    <scope>NUCLEOTIDE SEQUENCE [LARGE SCALE GENOMIC DNA]</scope>
    <source>
        <strain evidence="2">CCUG 56029</strain>
    </source>
</reference>
<name>A0ABW4R774_9RHOB</name>
<protein>
    <submittedName>
        <fullName evidence="1">Uncharacterized protein</fullName>
    </submittedName>
</protein>
<comment type="caution">
    <text evidence="1">The sequence shown here is derived from an EMBL/GenBank/DDBJ whole genome shotgun (WGS) entry which is preliminary data.</text>
</comment>
<dbReference type="RefSeq" id="WP_379142420.1">
    <property type="nucleotide sequence ID" value="NZ_JBHUEN010000026.1"/>
</dbReference>
<organism evidence="1 2">
    <name type="scientific">Paracoccus pacificus</name>
    <dbReference type="NCBI Taxonomy" id="1463598"/>
    <lineage>
        <taxon>Bacteria</taxon>
        <taxon>Pseudomonadati</taxon>
        <taxon>Pseudomonadota</taxon>
        <taxon>Alphaproteobacteria</taxon>
        <taxon>Rhodobacterales</taxon>
        <taxon>Paracoccaceae</taxon>
        <taxon>Paracoccus</taxon>
    </lineage>
</organism>
<dbReference type="Proteomes" id="UP001597213">
    <property type="component" value="Unassembled WGS sequence"/>
</dbReference>
<accession>A0ABW4R774</accession>
<dbReference type="EMBL" id="JBHUEN010000026">
    <property type="protein sequence ID" value="MFD1882072.1"/>
    <property type="molecule type" value="Genomic_DNA"/>
</dbReference>
<evidence type="ECO:0000313" key="2">
    <source>
        <dbReference type="Proteomes" id="UP001597213"/>
    </source>
</evidence>
<gene>
    <name evidence="1" type="ORF">ACFSCT_10130</name>
</gene>
<keyword evidence="2" id="KW-1185">Reference proteome</keyword>
<proteinExistence type="predicted"/>